<organism evidence="1 2">
    <name type="scientific">Undibacterium nitidum</name>
    <dbReference type="NCBI Taxonomy" id="2762298"/>
    <lineage>
        <taxon>Bacteria</taxon>
        <taxon>Pseudomonadati</taxon>
        <taxon>Pseudomonadota</taxon>
        <taxon>Betaproteobacteria</taxon>
        <taxon>Burkholderiales</taxon>
        <taxon>Oxalobacteraceae</taxon>
        <taxon>Undibacterium</taxon>
    </lineage>
</organism>
<gene>
    <name evidence="1" type="ORF">H8K36_09170</name>
</gene>
<proteinExistence type="predicted"/>
<sequence length="392" mass="44536">MTPLEFLLKLKQLSPDTQLSMAHLGATFEMLSPVVIRKSSPKSSTSLSARLTNETALADWLGEPVATIEQWRIQGSHPASIKYHLGTLYEWIISHIVPMFAATVTTNQISDVQFGDIAEIWKMQIPVMKVDDQFVGFFKSVKEECEPSQYSLVEIPTLSFHPSDMTKETISTINESLIAHGDFSIAVADSIIEARGIYEKWKDVAIPEVLLQFFRSALLHSEELAKDIADELEHELIRKGFNITQWFWQQLVENDFCSLKENALIYAFELTEEYGVNLNQLCHIYDDQRQELFHGNSSHLLADTKGEIYQIRPYEQCTVSYGCLLTCVLDLGLSADKPNNHQMTARQIANAVEEKHGHGQSIFKNLIEKYELQEKLKTTLAPKNSKTKKQPL</sequence>
<accession>A0A923HQQ6</accession>
<dbReference type="RefSeq" id="WP_186915960.1">
    <property type="nucleotide sequence ID" value="NZ_JACOFZ010000002.1"/>
</dbReference>
<dbReference type="AlphaFoldDB" id="A0A923HQQ6"/>
<evidence type="ECO:0000313" key="1">
    <source>
        <dbReference type="EMBL" id="MBC3881540.1"/>
    </source>
</evidence>
<comment type="caution">
    <text evidence="1">The sequence shown here is derived from an EMBL/GenBank/DDBJ whole genome shotgun (WGS) entry which is preliminary data.</text>
</comment>
<name>A0A923HQQ6_9BURK</name>
<dbReference type="Proteomes" id="UP000627446">
    <property type="component" value="Unassembled WGS sequence"/>
</dbReference>
<evidence type="ECO:0000313" key="2">
    <source>
        <dbReference type="Proteomes" id="UP000627446"/>
    </source>
</evidence>
<reference evidence="1" key="1">
    <citation type="submission" date="2020-08" db="EMBL/GenBank/DDBJ databases">
        <title>Novel species isolated from subtropical streams in China.</title>
        <authorList>
            <person name="Lu H."/>
        </authorList>
    </citation>
    <scope>NUCLEOTIDE SEQUENCE</scope>
    <source>
        <strain evidence="1">LX22W</strain>
    </source>
</reference>
<dbReference type="EMBL" id="JACOFZ010000002">
    <property type="protein sequence ID" value="MBC3881540.1"/>
    <property type="molecule type" value="Genomic_DNA"/>
</dbReference>
<protein>
    <submittedName>
        <fullName evidence="1">Uncharacterized protein</fullName>
    </submittedName>
</protein>
<keyword evidence="2" id="KW-1185">Reference proteome</keyword>